<feature type="region of interest" description="Disordered" evidence="1">
    <location>
        <begin position="201"/>
        <end position="220"/>
    </location>
</feature>
<evidence type="ECO:0000256" key="1">
    <source>
        <dbReference type="SAM" id="MobiDB-lite"/>
    </source>
</evidence>
<feature type="region of interest" description="Disordered" evidence="1">
    <location>
        <begin position="262"/>
        <end position="286"/>
    </location>
</feature>
<accession>A0AAW0BKA0</accession>
<evidence type="ECO:0000313" key="2">
    <source>
        <dbReference type="EMBL" id="KAK7027277.1"/>
    </source>
</evidence>
<dbReference type="AlphaFoldDB" id="A0AAW0BKA0"/>
<name>A0AAW0BKA0_9AGAR</name>
<protein>
    <submittedName>
        <fullName evidence="2">Uncharacterized protein</fullName>
    </submittedName>
</protein>
<reference evidence="2 3" key="1">
    <citation type="submission" date="2024-01" db="EMBL/GenBank/DDBJ databases">
        <title>A draft genome for a cacao thread blight-causing isolate of Paramarasmius palmivorus.</title>
        <authorList>
            <person name="Baruah I.K."/>
            <person name="Bukari Y."/>
            <person name="Amoako-Attah I."/>
            <person name="Meinhardt L.W."/>
            <person name="Bailey B.A."/>
            <person name="Cohen S.P."/>
        </authorList>
    </citation>
    <scope>NUCLEOTIDE SEQUENCE [LARGE SCALE GENOMIC DNA]</scope>
    <source>
        <strain evidence="2 3">GH-12</strain>
    </source>
</reference>
<comment type="caution">
    <text evidence="2">The sequence shown here is derived from an EMBL/GenBank/DDBJ whole genome shotgun (WGS) entry which is preliminary data.</text>
</comment>
<dbReference type="EMBL" id="JAYKXP010000098">
    <property type="protein sequence ID" value="KAK7027277.1"/>
    <property type="molecule type" value="Genomic_DNA"/>
</dbReference>
<gene>
    <name evidence="2" type="ORF">VNI00_015366</name>
</gene>
<keyword evidence="3" id="KW-1185">Reference proteome</keyword>
<sequence>MFSRASAFTRLEEMFNNVGRDLIIQSVEYWTEGSGSCALPPSMQFPQPGELIGHSICIEPGQPVIGRHKGGLKGDDGPTLDPSLENAVKARKQRRPIIIAVTLSSFFSVHLGQDPYTPYPPFTRQLPPAKYNRRSSADSGNFGDPRFQEASCYPFGFSVWVYIEWQRDPIVPRAGIQCAWLQFIVNFSWIRGGNGTIYTTSNGGSNPQTNNGSIIHDNSIPAGNDLVIEQREHYTSGASEQVPSTSRPAAQIHSVHYRADSVVPPETAKGQSPPPEPPPESMTASQGRWLTQQLPLTNGYLTIGRYPGKTVSFLGFSLLYCFKRVHLDTHTKVHVAVIVIVTVPPRLRLLYDTSI</sequence>
<organism evidence="2 3">
    <name type="scientific">Paramarasmius palmivorus</name>
    <dbReference type="NCBI Taxonomy" id="297713"/>
    <lineage>
        <taxon>Eukaryota</taxon>
        <taxon>Fungi</taxon>
        <taxon>Dikarya</taxon>
        <taxon>Basidiomycota</taxon>
        <taxon>Agaricomycotina</taxon>
        <taxon>Agaricomycetes</taxon>
        <taxon>Agaricomycetidae</taxon>
        <taxon>Agaricales</taxon>
        <taxon>Marasmiineae</taxon>
        <taxon>Marasmiaceae</taxon>
        <taxon>Paramarasmius</taxon>
    </lineage>
</organism>
<proteinExistence type="predicted"/>
<evidence type="ECO:0000313" key="3">
    <source>
        <dbReference type="Proteomes" id="UP001383192"/>
    </source>
</evidence>
<feature type="compositionally biased region" description="Polar residues" evidence="1">
    <location>
        <begin position="201"/>
        <end position="213"/>
    </location>
</feature>
<dbReference type="Proteomes" id="UP001383192">
    <property type="component" value="Unassembled WGS sequence"/>
</dbReference>